<evidence type="ECO:0000313" key="2">
    <source>
        <dbReference type="EMBL" id="SVE61541.1"/>
    </source>
</evidence>
<protein>
    <recommendedName>
        <fullName evidence="1">Thioredoxin domain-containing protein</fullName>
    </recommendedName>
</protein>
<name>A0A383EXQ7_9ZZZZ</name>
<proteinExistence type="predicted"/>
<sequence>MAEWCPPCKEMDKKTFSNTNIIKKSNEFIPVRIDVDKQQNIAEEYNGNARKYGGIG</sequence>
<feature type="non-terminal residue" evidence="2">
    <location>
        <position position="56"/>
    </location>
</feature>
<gene>
    <name evidence="2" type="ORF">METZ01_LOCUS514395</name>
</gene>
<dbReference type="AlphaFoldDB" id="A0A383EXQ7"/>
<organism evidence="2">
    <name type="scientific">marine metagenome</name>
    <dbReference type="NCBI Taxonomy" id="408172"/>
    <lineage>
        <taxon>unclassified sequences</taxon>
        <taxon>metagenomes</taxon>
        <taxon>ecological metagenomes</taxon>
    </lineage>
</organism>
<dbReference type="SUPFAM" id="SSF52833">
    <property type="entry name" value="Thioredoxin-like"/>
    <property type="match status" value="1"/>
</dbReference>
<dbReference type="CDD" id="cd02947">
    <property type="entry name" value="TRX_family"/>
    <property type="match status" value="1"/>
</dbReference>
<accession>A0A383EXQ7</accession>
<dbReference type="Pfam" id="PF00085">
    <property type="entry name" value="Thioredoxin"/>
    <property type="match status" value="1"/>
</dbReference>
<reference evidence="2" key="1">
    <citation type="submission" date="2018-05" db="EMBL/GenBank/DDBJ databases">
        <authorList>
            <person name="Lanie J.A."/>
            <person name="Ng W.-L."/>
            <person name="Kazmierczak K.M."/>
            <person name="Andrzejewski T.M."/>
            <person name="Davidsen T.M."/>
            <person name="Wayne K.J."/>
            <person name="Tettelin H."/>
            <person name="Glass J.I."/>
            <person name="Rusch D."/>
            <person name="Podicherti R."/>
            <person name="Tsui H.-C.T."/>
            <person name="Winkler M.E."/>
        </authorList>
    </citation>
    <scope>NUCLEOTIDE SEQUENCE</scope>
</reference>
<evidence type="ECO:0000259" key="1">
    <source>
        <dbReference type="Pfam" id="PF00085"/>
    </source>
</evidence>
<dbReference type="InterPro" id="IPR036249">
    <property type="entry name" value="Thioredoxin-like_sf"/>
</dbReference>
<dbReference type="InterPro" id="IPR013766">
    <property type="entry name" value="Thioredoxin_domain"/>
</dbReference>
<feature type="domain" description="Thioredoxin" evidence="1">
    <location>
        <begin position="2"/>
        <end position="46"/>
    </location>
</feature>
<dbReference type="Gene3D" id="3.40.30.10">
    <property type="entry name" value="Glutaredoxin"/>
    <property type="match status" value="1"/>
</dbReference>
<dbReference type="EMBL" id="UINC01229719">
    <property type="protein sequence ID" value="SVE61541.1"/>
    <property type="molecule type" value="Genomic_DNA"/>
</dbReference>